<keyword evidence="1" id="KW-0238">DNA-binding</keyword>
<feature type="domain" description="HTH merR-type" evidence="2">
    <location>
        <begin position="5"/>
        <end position="75"/>
    </location>
</feature>
<dbReference type="InterPro" id="IPR047057">
    <property type="entry name" value="MerR_fam"/>
</dbReference>
<sequence>MVSIMYTIGEFAAYGRVSARMLRHYDAIGLLKPARVDPSTGYRSYDSSQLADLLRIVELRGFGCSLDDAAEVLSSSDRDAATRAILTRRRTDLEDSIAADAARVARIDARLSRLEGAPIVSGITYTSLPAVTVYAASEIAPGSGPENVSPVVDRILPPLLHALQESGVDFREPGIFWYEPVDGSDDMRVWVSWIAGGDPVENPAWEVVSLPAVPAAAVFDYRGDMPGIGDAWHEFMTGLAEAGVTMTGAGREVYLESEPLPQSQWLTQLQQPIVGIPTPR</sequence>
<dbReference type="RefSeq" id="WP_344050844.1">
    <property type="nucleotide sequence ID" value="NZ_BAAAPK010000001.1"/>
</dbReference>
<protein>
    <submittedName>
        <fullName evidence="3">MerR family transcriptional regulator</fullName>
    </submittedName>
</protein>
<dbReference type="Gene3D" id="1.10.1660.10">
    <property type="match status" value="1"/>
</dbReference>
<dbReference type="InterPro" id="IPR011256">
    <property type="entry name" value="Reg_factor_effector_dom_sf"/>
</dbReference>
<dbReference type="PANTHER" id="PTHR30204:SF97">
    <property type="entry name" value="MERR FAMILY REGULATORY PROTEIN"/>
    <property type="match status" value="1"/>
</dbReference>
<reference evidence="4" key="1">
    <citation type="journal article" date="2019" name="Int. J. Syst. Evol. Microbiol.">
        <title>The Global Catalogue of Microorganisms (GCM) 10K type strain sequencing project: providing services to taxonomists for standard genome sequencing and annotation.</title>
        <authorList>
            <consortium name="The Broad Institute Genomics Platform"/>
            <consortium name="The Broad Institute Genome Sequencing Center for Infectious Disease"/>
            <person name="Wu L."/>
            <person name="Ma J."/>
        </authorList>
    </citation>
    <scope>NUCLEOTIDE SEQUENCE [LARGE SCALE GENOMIC DNA]</scope>
    <source>
        <strain evidence="4">JCM 15575</strain>
    </source>
</reference>
<organism evidence="3 4">
    <name type="scientific">Microbacterium lacus</name>
    <dbReference type="NCBI Taxonomy" id="415217"/>
    <lineage>
        <taxon>Bacteria</taxon>
        <taxon>Bacillati</taxon>
        <taxon>Actinomycetota</taxon>
        <taxon>Actinomycetes</taxon>
        <taxon>Micrococcales</taxon>
        <taxon>Microbacteriaceae</taxon>
        <taxon>Microbacterium</taxon>
    </lineage>
</organism>
<dbReference type="CDD" id="cd01107">
    <property type="entry name" value="HTH_BmrR"/>
    <property type="match status" value="1"/>
</dbReference>
<dbReference type="Gene3D" id="3.20.80.10">
    <property type="entry name" value="Regulatory factor, effector binding domain"/>
    <property type="match status" value="1"/>
</dbReference>
<evidence type="ECO:0000259" key="2">
    <source>
        <dbReference type="PROSITE" id="PS50937"/>
    </source>
</evidence>
<proteinExistence type="predicted"/>
<dbReference type="InterPro" id="IPR009061">
    <property type="entry name" value="DNA-bd_dom_put_sf"/>
</dbReference>
<dbReference type="SMART" id="SM00422">
    <property type="entry name" value="HTH_MERR"/>
    <property type="match status" value="1"/>
</dbReference>
<comment type="caution">
    <text evidence="3">The sequence shown here is derived from an EMBL/GenBank/DDBJ whole genome shotgun (WGS) entry which is preliminary data.</text>
</comment>
<keyword evidence="4" id="KW-1185">Reference proteome</keyword>
<dbReference type="PROSITE" id="PS50937">
    <property type="entry name" value="HTH_MERR_2"/>
    <property type="match status" value="1"/>
</dbReference>
<dbReference type="SUPFAM" id="SSF55136">
    <property type="entry name" value="Probable bacterial effector-binding domain"/>
    <property type="match status" value="1"/>
</dbReference>
<evidence type="ECO:0000313" key="3">
    <source>
        <dbReference type="EMBL" id="GAA1662314.1"/>
    </source>
</evidence>
<gene>
    <name evidence="3" type="ORF">GCM10009807_02820</name>
</gene>
<evidence type="ECO:0000313" key="4">
    <source>
        <dbReference type="Proteomes" id="UP001500596"/>
    </source>
</evidence>
<dbReference type="EMBL" id="BAAAPK010000001">
    <property type="protein sequence ID" value="GAA1662314.1"/>
    <property type="molecule type" value="Genomic_DNA"/>
</dbReference>
<dbReference type="Proteomes" id="UP001500596">
    <property type="component" value="Unassembled WGS sequence"/>
</dbReference>
<name>A0ABP4RXC8_9MICO</name>
<dbReference type="SUPFAM" id="SSF46955">
    <property type="entry name" value="Putative DNA-binding domain"/>
    <property type="match status" value="1"/>
</dbReference>
<accession>A0ABP4RXC8</accession>
<evidence type="ECO:0000256" key="1">
    <source>
        <dbReference type="ARBA" id="ARBA00023125"/>
    </source>
</evidence>
<dbReference type="InterPro" id="IPR000551">
    <property type="entry name" value="MerR-type_HTH_dom"/>
</dbReference>
<dbReference type="PANTHER" id="PTHR30204">
    <property type="entry name" value="REDOX-CYCLING DRUG-SENSING TRANSCRIPTIONAL ACTIVATOR SOXR"/>
    <property type="match status" value="1"/>
</dbReference>
<dbReference type="Pfam" id="PF13411">
    <property type="entry name" value="MerR_1"/>
    <property type="match status" value="1"/>
</dbReference>